<dbReference type="GO" id="GO:0072331">
    <property type="term" value="P:signal transduction by p53 class mediator"/>
    <property type="evidence" value="ECO:0007669"/>
    <property type="project" value="InterPro"/>
</dbReference>
<dbReference type="PANTHER" id="PTHR46778:SF1">
    <property type="entry name" value="CYCLIN-DEPENDENT KINASE INHIBITOR 1"/>
    <property type="match status" value="1"/>
</dbReference>
<dbReference type="InterPro" id="IPR003175">
    <property type="entry name" value="CDI_dom"/>
</dbReference>
<feature type="domain" description="Cyclin-dependent kinase inhibitor" evidence="4">
    <location>
        <begin position="19"/>
        <end position="68"/>
    </location>
</feature>
<dbReference type="GO" id="GO:0000307">
    <property type="term" value="C:cyclin-dependent protein kinase holoenzyme complex"/>
    <property type="evidence" value="ECO:0007669"/>
    <property type="project" value="TreeGrafter"/>
</dbReference>
<protein>
    <submittedName>
        <fullName evidence="5">Cyclin dependent kinase inhibitor 1A</fullName>
    </submittedName>
</protein>
<dbReference type="OMA" id="NFAWERV"/>
<feature type="compositionally biased region" description="Basic and acidic residues" evidence="3">
    <location>
        <begin position="110"/>
        <end position="119"/>
    </location>
</feature>
<dbReference type="GO" id="GO:0006974">
    <property type="term" value="P:DNA damage response"/>
    <property type="evidence" value="ECO:0007669"/>
    <property type="project" value="TreeGrafter"/>
</dbReference>
<reference evidence="5" key="1">
    <citation type="submission" date="2025-08" db="UniProtKB">
        <authorList>
            <consortium name="Ensembl"/>
        </authorList>
    </citation>
    <scope>IDENTIFICATION</scope>
</reference>
<dbReference type="Proteomes" id="UP000694546">
    <property type="component" value="Chromosome 13"/>
</dbReference>
<dbReference type="InterPro" id="IPR029841">
    <property type="entry name" value="CDKN1A"/>
</dbReference>
<comment type="similarity">
    <text evidence="1">Belongs to the CDI family.</text>
</comment>
<dbReference type="GO" id="GO:0035914">
    <property type="term" value="P:skeletal muscle cell differentiation"/>
    <property type="evidence" value="ECO:0007669"/>
    <property type="project" value="Ensembl"/>
</dbReference>
<evidence type="ECO:0000313" key="6">
    <source>
        <dbReference type="Proteomes" id="UP000694546"/>
    </source>
</evidence>
<feature type="region of interest" description="Disordered" evidence="3">
    <location>
        <begin position="72"/>
        <end position="125"/>
    </location>
</feature>
<keyword evidence="2" id="KW-0649">Protein kinase inhibitor</keyword>
<accession>A0A8C5F602</accession>
<evidence type="ECO:0000313" key="5">
    <source>
        <dbReference type="Ensembl" id="ENSGMOP00000008610.2"/>
    </source>
</evidence>
<dbReference type="GO" id="GO:0005634">
    <property type="term" value="C:nucleus"/>
    <property type="evidence" value="ECO:0007669"/>
    <property type="project" value="InterPro"/>
</dbReference>
<dbReference type="PANTHER" id="PTHR46778">
    <property type="entry name" value="CYCLIN-DEPENDENT KINASE INHIBITOR 1-RELATED"/>
    <property type="match status" value="1"/>
</dbReference>
<dbReference type="InterPro" id="IPR044898">
    <property type="entry name" value="CDI_dom_sf"/>
</dbReference>
<dbReference type="AlphaFoldDB" id="A0A8C5F602"/>
<evidence type="ECO:0000256" key="3">
    <source>
        <dbReference type="SAM" id="MobiDB-lite"/>
    </source>
</evidence>
<dbReference type="GeneTree" id="ENSGT00940000159918"/>
<name>A0A8C5F602_GADMO</name>
<dbReference type="GO" id="GO:0010165">
    <property type="term" value="P:response to X-ray"/>
    <property type="evidence" value="ECO:0007669"/>
    <property type="project" value="Ensembl"/>
</dbReference>
<dbReference type="Pfam" id="PF02234">
    <property type="entry name" value="CDI"/>
    <property type="match status" value="1"/>
</dbReference>
<dbReference type="GO" id="GO:0035904">
    <property type="term" value="P:aorta development"/>
    <property type="evidence" value="ECO:0007669"/>
    <property type="project" value="Ensembl"/>
</dbReference>
<proteinExistence type="inferred from homology"/>
<feature type="compositionally biased region" description="Basic and acidic residues" evidence="3">
    <location>
        <begin position="86"/>
        <end position="98"/>
    </location>
</feature>
<organism evidence="5 6">
    <name type="scientific">Gadus morhua</name>
    <name type="common">Atlantic cod</name>
    <dbReference type="NCBI Taxonomy" id="8049"/>
    <lineage>
        <taxon>Eukaryota</taxon>
        <taxon>Metazoa</taxon>
        <taxon>Chordata</taxon>
        <taxon>Craniata</taxon>
        <taxon>Vertebrata</taxon>
        <taxon>Euteleostomi</taxon>
        <taxon>Actinopterygii</taxon>
        <taxon>Neopterygii</taxon>
        <taxon>Teleostei</taxon>
        <taxon>Neoteleostei</taxon>
        <taxon>Acanthomorphata</taxon>
        <taxon>Zeiogadaria</taxon>
        <taxon>Gadariae</taxon>
        <taxon>Gadiformes</taxon>
        <taxon>Gadoidei</taxon>
        <taxon>Gadidae</taxon>
        <taxon>Gadus</taxon>
    </lineage>
</organism>
<reference evidence="5" key="2">
    <citation type="submission" date="2025-09" db="UniProtKB">
        <authorList>
            <consortium name="Ensembl"/>
        </authorList>
    </citation>
    <scope>IDENTIFICATION</scope>
</reference>
<evidence type="ECO:0000259" key="4">
    <source>
        <dbReference type="Pfam" id="PF02234"/>
    </source>
</evidence>
<evidence type="ECO:0000256" key="1">
    <source>
        <dbReference type="ARBA" id="ARBA00006726"/>
    </source>
</evidence>
<evidence type="ECO:0000256" key="2">
    <source>
        <dbReference type="ARBA" id="ARBA00023013"/>
    </source>
</evidence>
<sequence>METHPSILGLPRKGPARRSLFGPVDRVQLRADCQASLQRDLDEASRRWGYDFVADRPLEQERFHWEAVPSAKVPLPYRPSPAGTSHDSRECVADEERVPLTAECSAGMEKTPEKDDQVRLKRKQTNITDFYQSKKRVVGKPRKSGQ</sequence>
<dbReference type="Ensembl" id="ENSGMOT00000008852.2">
    <property type="protein sequence ID" value="ENSGMOP00000008610.2"/>
    <property type="gene ID" value="ENSGMOG00000008045.2"/>
</dbReference>
<dbReference type="GO" id="GO:0004861">
    <property type="term" value="F:cyclin-dependent protein serine/threonine kinase inhibitor activity"/>
    <property type="evidence" value="ECO:0007669"/>
    <property type="project" value="InterPro"/>
</dbReference>
<dbReference type="GO" id="GO:2000045">
    <property type="term" value="P:regulation of G1/S transition of mitotic cell cycle"/>
    <property type="evidence" value="ECO:0007669"/>
    <property type="project" value="TreeGrafter"/>
</dbReference>
<dbReference type="Gene3D" id="4.10.365.10">
    <property type="entry name" value="p27"/>
    <property type="match status" value="1"/>
</dbReference>
<keyword evidence="6" id="KW-1185">Reference proteome</keyword>